<accession>A0A398BAN7</accession>
<evidence type="ECO:0000313" key="1">
    <source>
        <dbReference type="EMBL" id="RID87095.1"/>
    </source>
</evidence>
<gene>
    <name evidence="1" type="ORF">D1953_07215</name>
</gene>
<organism evidence="1 2">
    <name type="scientific">Peribacillus asahii</name>
    <dbReference type="NCBI Taxonomy" id="228899"/>
    <lineage>
        <taxon>Bacteria</taxon>
        <taxon>Bacillati</taxon>
        <taxon>Bacillota</taxon>
        <taxon>Bacilli</taxon>
        <taxon>Bacillales</taxon>
        <taxon>Bacillaceae</taxon>
        <taxon>Peribacillus</taxon>
    </lineage>
</organism>
<dbReference type="Proteomes" id="UP000266016">
    <property type="component" value="Unassembled WGS sequence"/>
</dbReference>
<evidence type="ECO:0000313" key="2">
    <source>
        <dbReference type="Proteomes" id="UP000266016"/>
    </source>
</evidence>
<comment type="caution">
    <text evidence="1">The sequence shown here is derived from an EMBL/GenBank/DDBJ whole genome shotgun (WGS) entry which is preliminary data.</text>
</comment>
<name>A0A398BAN7_9BACI</name>
<dbReference type="EMBL" id="QWVS01000013">
    <property type="protein sequence ID" value="RID87095.1"/>
    <property type="molecule type" value="Genomic_DNA"/>
</dbReference>
<protein>
    <submittedName>
        <fullName evidence="1">Uncharacterized protein</fullName>
    </submittedName>
</protein>
<dbReference type="AlphaFoldDB" id="A0A398BAN7"/>
<proteinExistence type="predicted"/>
<sequence length="84" mass="10349">MCFSNFFCGCNRFRGCHSNRFCGCNRQRHHDCDDHRRGDRDRNRDNVFSMRVSFNEDDFCRAVRRCMRRNNDRDHNSNRGHRCW</sequence>
<reference evidence="1 2" key="1">
    <citation type="submission" date="2018-08" db="EMBL/GenBank/DDBJ databases">
        <title>Bacillus jemisoniae sp. nov., Bacillus chryseoplanitiae sp. nov., Bacillus resnikiae sp. nov., and Bacillus frankliniae sp. nov., isolated from Viking spacecraft and associated surfaces.</title>
        <authorList>
            <person name="Seuylemezian A."/>
            <person name="Vaishampayan P."/>
        </authorList>
    </citation>
    <scope>NUCLEOTIDE SEQUENCE [LARGE SCALE GENOMIC DNA]</scope>
    <source>
        <strain evidence="1 2">MA001</strain>
    </source>
</reference>
<keyword evidence="2" id="KW-1185">Reference proteome</keyword>